<dbReference type="AlphaFoldDB" id="A0AAU9JU50"/>
<proteinExistence type="predicted"/>
<sequence>MDKSDLLGQCIDVLGSQPHEIRENESCHEININLPDLPECNRKMLIESRRNLVIIYSQCKSIRAQTDEQKKNCLRFISKANEGISFGNVELNYDSGEFRYKTSQAFPGVRDARPVIAFMLEQQNINFQRLVEVLPRMLTGEIDFANAAQHVTNLQ</sequence>
<organism evidence="1 2">
    <name type="scientific">Blepharisma stoltei</name>
    <dbReference type="NCBI Taxonomy" id="1481888"/>
    <lineage>
        <taxon>Eukaryota</taxon>
        <taxon>Sar</taxon>
        <taxon>Alveolata</taxon>
        <taxon>Ciliophora</taxon>
        <taxon>Postciliodesmatophora</taxon>
        <taxon>Heterotrichea</taxon>
        <taxon>Heterotrichida</taxon>
        <taxon>Blepharismidae</taxon>
        <taxon>Blepharisma</taxon>
    </lineage>
</organism>
<evidence type="ECO:0000313" key="1">
    <source>
        <dbReference type="EMBL" id="CAG9328058.1"/>
    </source>
</evidence>
<keyword evidence="2" id="KW-1185">Reference proteome</keyword>
<name>A0AAU9JU50_9CILI</name>
<comment type="caution">
    <text evidence="1">The sequence shown here is derived from an EMBL/GenBank/DDBJ whole genome shotgun (WGS) entry which is preliminary data.</text>
</comment>
<dbReference type="EMBL" id="CAJZBQ010000045">
    <property type="protein sequence ID" value="CAG9328058.1"/>
    <property type="molecule type" value="Genomic_DNA"/>
</dbReference>
<accession>A0AAU9JU50</accession>
<reference evidence="1" key="1">
    <citation type="submission" date="2021-09" db="EMBL/GenBank/DDBJ databases">
        <authorList>
            <consortium name="AG Swart"/>
            <person name="Singh M."/>
            <person name="Singh A."/>
            <person name="Seah K."/>
            <person name="Emmerich C."/>
        </authorList>
    </citation>
    <scope>NUCLEOTIDE SEQUENCE</scope>
    <source>
        <strain evidence="1">ATCC30299</strain>
    </source>
</reference>
<evidence type="ECO:0000313" key="2">
    <source>
        <dbReference type="Proteomes" id="UP001162131"/>
    </source>
</evidence>
<gene>
    <name evidence="1" type="ORF">BSTOLATCC_MIC45517</name>
</gene>
<protein>
    <submittedName>
        <fullName evidence="1">Uncharacterized protein</fullName>
    </submittedName>
</protein>
<dbReference type="Proteomes" id="UP001162131">
    <property type="component" value="Unassembled WGS sequence"/>
</dbReference>